<evidence type="ECO:0000313" key="2">
    <source>
        <dbReference type="EMBL" id="KAK1363309.1"/>
    </source>
</evidence>
<reference evidence="2" key="1">
    <citation type="submission" date="2023-02" db="EMBL/GenBank/DDBJ databases">
        <title>Genome of toxic invasive species Heracleum sosnowskyi carries increased number of genes despite the absence of recent whole-genome duplications.</title>
        <authorList>
            <person name="Schelkunov M."/>
            <person name="Shtratnikova V."/>
            <person name="Makarenko M."/>
            <person name="Klepikova A."/>
            <person name="Omelchenko D."/>
            <person name="Novikova G."/>
            <person name="Obukhova E."/>
            <person name="Bogdanov V."/>
            <person name="Penin A."/>
            <person name="Logacheva M."/>
        </authorList>
    </citation>
    <scope>NUCLEOTIDE SEQUENCE</scope>
    <source>
        <strain evidence="2">Hsosn_3</strain>
        <tissue evidence="2">Leaf</tissue>
    </source>
</reference>
<dbReference type="EMBL" id="JAUIZM010000009">
    <property type="protein sequence ID" value="KAK1363309.1"/>
    <property type="molecule type" value="Genomic_DNA"/>
</dbReference>
<accession>A0AAD8HA66</accession>
<evidence type="ECO:0000256" key="1">
    <source>
        <dbReference type="SAM" id="MobiDB-lite"/>
    </source>
</evidence>
<proteinExistence type="predicted"/>
<organism evidence="2 3">
    <name type="scientific">Heracleum sosnowskyi</name>
    <dbReference type="NCBI Taxonomy" id="360622"/>
    <lineage>
        <taxon>Eukaryota</taxon>
        <taxon>Viridiplantae</taxon>
        <taxon>Streptophyta</taxon>
        <taxon>Embryophyta</taxon>
        <taxon>Tracheophyta</taxon>
        <taxon>Spermatophyta</taxon>
        <taxon>Magnoliopsida</taxon>
        <taxon>eudicotyledons</taxon>
        <taxon>Gunneridae</taxon>
        <taxon>Pentapetalae</taxon>
        <taxon>asterids</taxon>
        <taxon>campanulids</taxon>
        <taxon>Apiales</taxon>
        <taxon>Apiaceae</taxon>
        <taxon>Apioideae</taxon>
        <taxon>apioid superclade</taxon>
        <taxon>Tordylieae</taxon>
        <taxon>Tordyliinae</taxon>
        <taxon>Heracleum</taxon>
    </lineage>
</organism>
<sequence length="107" mass="11774">MEIVSIRQRDLSGKAQAVDGTRKVPRDEISRAIPAPEANAELETSLDYDIQRWRVVTQAIGKRKSEKISPPHQDAAVGNPLDESHNGQISFGVAGSSFRLSIFNQMS</sequence>
<dbReference type="Proteomes" id="UP001237642">
    <property type="component" value="Unassembled WGS sequence"/>
</dbReference>
<protein>
    <submittedName>
        <fullName evidence="2">Uncharacterized protein</fullName>
    </submittedName>
</protein>
<evidence type="ECO:0000313" key="3">
    <source>
        <dbReference type="Proteomes" id="UP001237642"/>
    </source>
</evidence>
<reference evidence="2" key="2">
    <citation type="submission" date="2023-05" db="EMBL/GenBank/DDBJ databases">
        <authorList>
            <person name="Schelkunov M.I."/>
        </authorList>
    </citation>
    <scope>NUCLEOTIDE SEQUENCE</scope>
    <source>
        <strain evidence="2">Hsosn_3</strain>
        <tissue evidence="2">Leaf</tissue>
    </source>
</reference>
<comment type="caution">
    <text evidence="2">The sequence shown here is derived from an EMBL/GenBank/DDBJ whole genome shotgun (WGS) entry which is preliminary data.</text>
</comment>
<keyword evidence="3" id="KW-1185">Reference proteome</keyword>
<name>A0AAD8HA66_9APIA</name>
<gene>
    <name evidence="2" type="ORF">POM88_038870</name>
</gene>
<feature type="region of interest" description="Disordered" evidence="1">
    <location>
        <begin position="62"/>
        <end position="83"/>
    </location>
</feature>
<dbReference type="AlphaFoldDB" id="A0AAD8HA66"/>